<organism evidence="3 4">
    <name type="scientific">Gluconobacter wancherniae NBRC 103581</name>
    <dbReference type="NCBI Taxonomy" id="656744"/>
    <lineage>
        <taxon>Bacteria</taxon>
        <taxon>Pseudomonadati</taxon>
        <taxon>Pseudomonadota</taxon>
        <taxon>Alphaproteobacteria</taxon>
        <taxon>Acetobacterales</taxon>
        <taxon>Acetobacteraceae</taxon>
        <taxon>Gluconobacter</taxon>
    </lineage>
</organism>
<dbReference type="RefSeq" id="WP_146795716.1">
    <property type="nucleotide sequence ID" value="NZ_BARC01000003.1"/>
</dbReference>
<evidence type="ECO:0000313" key="3">
    <source>
        <dbReference type="EMBL" id="GEK93696.1"/>
    </source>
</evidence>
<feature type="compositionally biased region" description="Polar residues" evidence="1">
    <location>
        <begin position="351"/>
        <end position="369"/>
    </location>
</feature>
<keyword evidence="2" id="KW-0732">Signal</keyword>
<feature type="region of interest" description="Disordered" evidence="1">
    <location>
        <begin position="237"/>
        <end position="421"/>
    </location>
</feature>
<feature type="signal peptide" evidence="2">
    <location>
        <begin position="1"/>
        <end position="18"/>
    </location>
</feature>
<dbReference type="AlphaFoldDB" id="A0A511AZT0"/>
<feature type="chain" id="PRO_5022178090" description="Auto-transporter adhesin head GIN domain-containing protein" evidence="2">
    <location>
        <begin position="19"/>
        <end position="421"/>
    </location>
</feature>
<keyword evidence="4" id="KW-1185">Reference proteome</keyword>
<comment type="caution">
    <text evidence="3">The sequence shown here is derived from an EMBL/GenBank/DDBJ whole genome shotgun (WGS) entry which is preliminary data.</text>
</comment>
<dbReference type="Proteomes" id="UP000321230">
    <property type="component" value="Unassembled WGS sequence"/>
</dbReference>
<dbReference type="OrthoDB" id="7284748at2"/>
<evidence type="ECO:0000256" key="2">
    <source>
        <dbReference type="SAM" id="SignalP"/>
    </source>
</evidence>
<accession>A0A511AZT0</accession>
<evidence type="ECO:0000256" key="1">
    <source>
        <dbReference type="SAM" id="MobiDB-lite"/>
    </source>
</evidence>
<evidence type="ECO:0008006" key="5">
    <source>
        <dbReference type="Google" id="ProtNLM"/>
    </source>
</evidence>
<feature type="compositionally biased region" description="Pro residues" evidence="1">
    <location>
        <begin position="259"/>
        <end position="337"/>
    </location>
</feature>
<protein>
    <recommendedName>
        <fullName evidence="5">Auto-transporter adhesin head GIN domain-containing protein</fullName>
    </recommendedName>
</protein>
<name>A0A511AZT0_9PROT</name>
<reference evidence="3 4" key="1">
    <citation type="submission" date="2019-07" db="EMBL/GenBank/DDBJ databases">
        <title>Whole genome shotgun sequence of Gluconobacter wancherniae NBRC 103581.</title>
        <authorList>
            <person name="Hosoyama A."/>
            <person name="Uohara A."/>
            <person name="Ohji S."/>
            <person name="Ichikawa N."/>
        </authorList>
    </citation>
    <scope>NUCLEOTIDE SEQUENCE [LARGE SCALE GENOMIC DNA]</scope>
    <source>
        <strain evidence="3 4">NBRC 103581</strain>
    </source>
</reference>
<gene>
    <name evidence="3" type="ORF">GWA01_14660</name>
</gene>
<sequence>MKFRIVLRHLFLAGLASAAPLHSAYAAHVTMSGEDLDLTTPCMGQVKITVDPSLKDGASLDSSSNTQVMMRDGKDEAESKITIATRNCAPGGKLAIRISPNTGLSIHDSHDTHFTIIGSLASLDASLDSDTMDMERVQSLDLSLHGTSSVHVSYLERAAQIVSSGTSTFTADNAQLSALSAQLTNNASLMINGGSIEALTIVTADQATATIMGNATVATVTANGSGVVNIEKVTGPLVRSGSGSLRVGAPNGEILRPTAQPPAAVPVAAPPVQPPAQTPAPAPTAPSPPTITAPTPTIPQQPQPSIPDPAPAPPPAPAQTPPNPPVSIPAPTLPPSTQPTAPSLSRPLPGTTISSMPPVQSAPQNAPENTASPSPAETQSAAAPTATSAPTSPAAPVTQSTPKSTAQPAPVQPVTPEKQGG</sequence>
<dbReference type="Gene3D" id="2.160.20.120">
    <property type="match status" value="1"/>
</dbReference>
<feature type="compositionally biased region" description="Low complexity" evidence="1">
    <location>
        <begin position="370"/>
        <end position="402"/>
    </location>
</feature>
<evidence type="ECO:0000313" key="4">
    <source>
        <dbReference type="Proteomes" id="UP000321230"/>
    </source>
</evidence>
<dbReference type="EMBL" id="BJUZ01000002">
    <property type="protein sequence ID" value="GEK93696.1"/>
    <property type="molecule type" value="Genomic_DNA"/>
</dbReference>
<proteinExistence type="predicted"/>